<dbReference type="PROSITE" id="PS50181">
    <property type="entry name" value="FBOX"/>
    <property type="match status" value="1"/>
</dbReference>
<dbReference type="Proteomes" id="UP001567538">
    <property type="component" value="Unassembled WGS sequence"/>
</dbReference>
<dbReference type="SMART" id="SM00256">
    <property type="entry name" value="FBOX"/>
    <property type="match status" value="1"/>
</dbReference>
<feature type="domain" description="F-box" evidence="1">
    <location>
        <begin position="3"/>
        <end position="49"/>
    </location>
</feature>
<protein>
    <submittedName>
        <fullName evidence="2">F-box protein-like protein isoform X1</fullName>
    </submittedName>
</protein>
<organism evidence="2 3">
    <name type="scientific">Salvia divinorum</name>
    <name type="common">Maria pastora</name>
    <name type="synonym">Diviner's sage</name>
    <dbReference type="NCBI Taxonomy" id="28513"/>
    <lineage>
        <taxon>Eukaryota</taxon>
        <taxon>Viridiplantae</taxon>
        <taxon>Streptophyta</taxon>
        <taxon>Embryophyta</taxon>
        <taxon>Tracheophyta</taxon>
        <taxon>Spermatophyta</taxon>
        <taxon>Magnoliopsida</taxon>
        <taxon>eudicotyledons</taxon>
        <taxon>Gunneridae</taxon>
        <taxon>Pentapetalae</taxon>
        <taxon>asterids</taxon>
        <taxon>lamiids</taxon>
        <taxon>Lamiales</taxon>
        <taxon>Lamiaceae</taxon>
        <taxon>Nepetoideae</taxon>
        <taxon>Mentheae</taxon>
        <taxon>Salviinae</taxon>
        <taxon>Salvia</taxon>
        <taxon>Salvia subgen. Calosphace</taxon>
    </lineage>
</organism>
<reference evidence="2 3" key="1">
    <citation type="submission" date="2024-06" db="EMBL/GenBank/DDBJ databases">
        <title>A chromosome level genome sequence of Diviner's sage (Salvia divinorum).</title>
        <authorList>
            <person name="Ford S.A."/>
            <person name="Ro D.-K."/>
            <person name="Ness R.W."/>
            <person name="Phillips M.A."/>
        </authorList>
    </citation>
    <scope>NUCLEOTIDE SEQUENCE [LARGE SCALE GENOMIC DNA]</scope>
    <source>
        <strain evidence="2">SAF-2024a</strain>
        <tissue evidence="2">Leaf</tissue>
    </source>
</reference>
<gene>
    <name evidence="2" type="ORF">AAHA92_08099</name>
</gene>
<dbReference type="InterPro" id="IPR036047">
    <property type="entry name" value="F-box-like_dom_sf"/>
</dbReference>
<accession>A0ABD1HMJ5</accession>
<name>A0ABD1HMJ5_SALDI</name>
<evidence type="ECO:0000313" key="3">
    <source>
        <dbReference type="Proteomes" id="UP001567538"/>
    </source>
</evidence>
<evidence type="ECO:0000313" key="2">
    <source>
        <dbReference type="EMBL" id="KAL1557537.1"/>
    </source>
</evidence>
<dbReference type="Gene3D" id="1.20.1280.50">
    <property type="match status" value="1"/>
</dbReference>
<sequence length="218" mass="25481">MTQDLFLYLPSEILIDILLSLSPEVILTCKCVCKAWLDLIESDVFHKSHPLALVVSTRPRIQIGSVFSNWKTSASRIYTFSLPPNIASIQGKLCTLGDYLCFYDDEGYYNGAIWLLKEYEQADKCWIEVLKVTDFDVHCFYPIKVYENGDTMLWQRRRFLYYSNESGKVREIESFSEMSDSYQQMWCAGRYYINSICLTPSYLPLKRVFLGMENIFSF</sequence>
<dbReference type="InterPro" id="IPR001810">
    <property type="entry name" value="F-box_dom"/>
</dbReference>
<dbReference type="EMBL" id="JBEAFC010000004">
    <property type="protein sequence ID" value="KAL1557537.1"/>
    <property type="molecule type" value="Genomic_DNA"/>
</dbReference>
<proteinExistence type="predicted"/>
<evidence type="ECO:0000259" key="1">
    <source>
        <dbReference type="PROSITE" id="PS50181"/>
    </source>
</evidence>
<comment type="caution">
    <text evidence="2">The sequence shown here is derived from an EMBL/GenBank/DDBJ whole genome shotgun (WGS) entry which is preliminary data.</text>
</comment>
<dbReference type="AlphaFoldDB" id="A0ABD1HMJ5"/>
<keyword evidence="3" id="KW-1185">Reference proteome</keyword>
<dbReference type="SUPFAM" id="SSF81383">
    <property type="entry name" value="F-box domain"/>
    <property type="match status" value="1"/>
</dbReference>
<dbReference type="Pfam" id="PF12937">
    <property type="entry name" value="F-box-like"/>
    <property type="match status" value="1"/>
</dbReference>